<evidence type="ECO:0000313" key="8">
    <source>
        <dbReference type="Proteomes" id="UP000190460"/>
    </source>
</evidence>
<feature type="transmembrane region" description="Helical" evidence="6">
    <location>
        <begin position="84"/>
        <end position="107"/>
    </location>
</feature>
<dbReference type="Proteomes" id="UP000190460">
    <property type="component" value="Unassembled WGS sequence"/>
</dbReference>
<sequence length="431" mass="48580">MTRKLLLNSGINLLGSGIPIVLTILAIPLLIKALGIEQFGLLSLAWAIIGYLSLLDLGLGRALSQQTAAHHDNLLQVTQTFWDTHTLIASIGALSSLVTATAIGWYFNGSNQSNNPSPELQQVLWASSWMIFPSLLINSLSYFLIATEKFILLNILKLLLSSANIIMPVLICQFTFQVNHFEYIMQALLWIRWILAIIFFLTCLYSASYLLKIKSWHFHYPVKLIKLGGWMTVTNIVGPIMTYFDRFFIASLISPSAVGGYSIAYELSSKLNLISSALSTTLAPFFAKQPNQSSSVTQAFIFSMSLIASIFIPLLWCIHTYGDELLQWWLQQHEVQMIYQITQWLALGFFFNAIALIFYTHLQFMERPDITAKIHLIELPFYLGLLIVLLIHQGVMGAAIAWTIRAAIDMLLLLIYSLRINRNHIKCAISI</sequence>
<dbReference type="InterPro" id="IPR002797">
    <property type="entry name" value="Polysacc_synth"/>
</dbReference>
<feature type="transmembrane region" description="Helical" evidence="6">
    <location>
        <begin position="127"/>
        <end position="146"/>
    </location>
</feature>
<dbReference type="Pfam" id="PF01943">
    <property type="entry name" value="Polysacc_synt"/>
    <property type="match status" value="1"/>
</dbReference>
<protein>
    <submittedName>
        <fullName evidence="7">Membrane protein involved in the export of O-antigen and teichoic acid</fullName>
    </submittedName>
</protein>
<comment type="subcellular location">
    <subcellularLocation>
        <location evidence="1">Cell membrane</location>
        <topology evidence="1">Multi-pass membrane protein</topology>
    </subcellularLocation>
</comment>
<dbReference type="AlphaFoldDB" id="A0A1T4X5E4"/>
<evidence type="ECO:0000256" key="3">
    <source>
        <dbReference type="ARBA" id="ARBA00022692"/>
    </source>
</evidence>
<dbReference type="InterPro" id="IPR050833">
    <property type="entry name" value="Poly_Biosynth_Transport"/>
</dbReference>
<keyword evidence="4 6" id="KW-1133">Transmembrane helix</keyword>
<dbReference type="PANTHER" id="PTHR30250:SF26">
    <property type="entry name" value="PSMA PROTEIN"/>
    <property type="match status" value="1"/>
</dbReference>
<dbReference type="STRING" id="92487.SAMN02745130_02488"/>
<proteinExistence type="predicted"/>
<feature type="transmembrane region" description="Helical" evidence="6">
    <location>
        <begin position="158"/>
        <end position="178"/>
    </location>
</feature>
<reference evidence="7 8" key="1">
    <citation type="submission" date="2017-02" db="EMBL/GenBank/DDBJ databases">
        <authorList>
            <person name="Peterson S.W."/>
        </authorList>
    </citation>
    <scope>NUCLEOTIDE SEQUENCE [LARGE SCALE GENOMIC DNA]</scope>
    <source>
        <strain evidence="7 8">ATCC 49788</strain>
    </source>
</reference>
<name>A0A1T4X5E4_9GAMM</name>
<evidence type="ECO:0000313" key="7">
    <source>
        <dbReference type="EMBL" id="SKA84101.1"/>
    </source>
</evidence>
<feature type="transmembrane region" description="Helical" evidence="6">
    <location>
        <begin position="43"/>
        <end position="63"/>
    </location>
</feature>
<evidence type="ECO:0000256" key="5">
    <source>
        <dbReference type="ARBA" id="ARBA00023136"/>
    </source>
</evidence>
<dbReference type="GO" id="GO:0005886">
    <property type="term" value="C:plasma membrane"/>
    <property type="evidence" value="ECO:0007669"/>
    <property type="project" value="UniProtKB-SubCell"/>
</dbReference>
<keyword evidence="5 6" id="KW-0472">Membrane</keyword>
<feature type="transmembrane region" description="Helical" evidence="6">
    <location>
        <begin position="398"/>
        <end position="416"/>
    </location>
</feature>
<organism evidence="7 8">
    <name type="scientific">Thiothrix eikelboomii</name>
    <dbReference type="NCBI Taxonomy" id="92487"/>
    <lineage>
        <taxon>Bacteria</taxon>
        <taxon>Pseudomonadati</taxon>
        <taxon>Pseudomonadota</taxon>
        <taxon>Gammaproteobacteria</taxon>
        <taxon>Thiotrichales</taxon>
        <taxon>Thiotrichaceae</taxon>
        <taxon>Thiothrix</taxon>
    </lineage>
</organism>
<feature type="transmembrane region" description="Helical" evidence="6">
    <location>
        <begin position="341"/>
        <end position="362"/>
    </location>
</feature>
<evidence type="ECO:0000256" key="6">
    <source>
        <dbReference type="SAM" id="Phobius"/>
    </source>
</evidence>
<dbReference type="RefSeq" id="WP_078922958.1">
    <property type="nucleotide sequence ID" value="NZ_FUYB01000012.1"/>
</dbReference>
<evidence type="ECO:0000256" key="4">
    <source>
        <dbReference type="ARBA" id="ARBA00022989"/>
    </source>
</evidence>
<keyword evidence="8" id="KW-1185">Reference proteome</keyword>
<evidence type="ECO:0000256" key="2">
    <source>
        <dbReference type="ARBA" id="ARBA00022475"/>
    </source>
</evidence>
<dbReference type="EMBL" id="FUYB01000012">
    <property type="protein sequence ID" value="SKA84101.1"/>
    <property type="molecule type" value="Genomic_DNA"/>
</dbReference>
<gene>
    <name evidence="7" type="ORF">SAMN02745130_02488</name>
</gene>
<feature type="transmembrane region" description="Helical" evidence="6">
    <location>
        <begin position="374"/>
        <end position="392"/>
    </location>
</feature>
<keyword evidence="3 6" id="KW-0812">Transmembrane</keyword>
<evidence type="ECO:0000256" key="1">
    <source>
        <dbReference type="ARBA" id="ARBA00004651"/>
    </source>
</evidence>
<dbReference type="PANTHER" id="PTHR30250">
    <property type="entry name" value="PST FAMILY PREDICTED COLANIC ACID TRANSPORTER"/>
    <property type="match status" value="1"/>
</dbReference>
<feature type="transmembrane region" description="Helical" evidence="6">
    <location>
        <begin position="247"/>
        <end position="265"/>
    </location>
</feature>
<keyword evidence="2" id="KW-1003">Cell membrane</keyword>
<feature type="transmembrane region" description="Helical" evidence="6">
    <location>
        <begin position="299"/>
        <end position="321"/>
    </location>
</feature>
<feature type="transmembrane region" description="Helical" evidence="6">
    <location>
        <begin position="190"/>
        <end position="211"/>
    </location>
</feature>
<dbReference type="OrthoDB" id="9812647at2"/>
<accession>A0A1T4X5E4</accession>
<feature type="transmembrane region" description="Helical" evidence="6">
    <location>
        <begin position="12"/>
        <end position="31"/>
    </location>
</feature>